<organism evidence="2 3">
    <name type="scientific">Gambusia affinis</name>
    <name type="common">Western mosquitofish</name>
    <name type="synonym">Heterandria affinis</name>
    <dbReference type="NCBI Taxonomy" id="33528"/>
    <lineage>
        <taxon>Eukaryota</taxon>
        <taxon>Metazoa</taxon>
        <taxon>Chordata</taxon>
        <taxon>Craniata</taxon>
        <taxon>Vertebrata</taxon>
        <taxon>Euteleostomi</taxon>
        <taxon>Actinopterygii</taxon>
        <taxon>Neopterygii</taxon>
        <taxon>Teleostei</taxon>
        <taxon>Neoteleostei</taxon>
        <taxon>Acanthomorphata</taxon>
        <taxon>Ovalentaria</taxon>
        <taxon>Atherinomorphae</taxon>
        <taxon>Cyprinodontiformes</taxon>
        <taxon>Poeciliidae</taxon>
        <taxon>Poeciliinae</taxon>
        <taxon>Gambusia</taxon>
    </lineage>
</organism>
<dbReference type="AlphaFoldDB" id="A0A315UWZ2"/>
<gene>
    <name evidence="2" type="ORF">CCH79_00016544</name>
</gene>
<comment type="caution">
    <text evidence="2">The sequence shown here is derived from an EMBL/GenBank/DDBJ whole genome shotgun (WGS) entry which is preliminary data.</text>
</comment>
<feature type="non-terminal residue" evidence="2">
    <location>
        <position position="99"/>
    </location>
</feature>
<feature type="region of interest" description="Disordered" evidence="1">
    <location>
        <begin position="1"/>
        <end position="69"/>
    </location>
</feature>
<dbReference type="Proteomes" id="UP000250572">
    <property type="component" value="Unassembled WGS sequence"/>
</dbReference>
<accession>A0A315UWZ2</accession>
<proteinExistence type="predicted"/>
<dbReference type="EMBL" id="NHOQ01002523">
    <property type="protein sequence ID" value="PWA16098.1"/>
    <property type="molecule type" value="Genomic_DNA"/>
</dbReference>
<feature type="compositionally biased region" description="Pro residues" evidence="1">
    <location>
        <begin position="1"/>
        <end position="18"/>
    </location>
</feature>
<keyword evidence="3" id="KW-1185">Reference proteome</keyword>
<protein>
    <submittedName>
        <fullName evidence="2">Uncharacterized protein</fullName>
    </submittedName>
</protein>
<sequence length="99" mass="10305">DSVPTQPGPASSPTPVTPVTPLSAAGRYDQNQNQSRSLDRSAEQQLEPRSGAQRGGGADCGARANRTARREVNSEPILDLIRGAAAGPDVLLWSDRAAA</sequence>
<name>A0A315UWZ2_GAMAF</name>
<feature type="non-terminal residue" evidence="2">
    <location>
        <position position="1"/>
    </location>
</feature>
<evidence type="ECO:0000256" key="1">
    <source>
        <dbReference type="SAM" id="MobiDB-lite"/>
    </source>
</evidence>
<evidence type="ECO:0000313" key="3">
    <source>
        <dbReference type="Proteomes" id="UP000250572"/>
    </source>
</evidence>
<evidence type="ECO:0000313" key="2">
    <source>
        <dbReference type="EMBL" id="PWA16098.1"/>
    </source>
</evidence>
<reference evidence="2 3" key="1">
    <citation type="journal article" date="2018" name="G3 (Bethesda)">
        <title>A High-Quality Reference Genome for the Invasive Mosquitofish Gambusia affinis Using a Chicago Library.</title>
        <authorList>
            <person name="Hoffberg S.L."/>
            <person name="Troendle N.J."/>
            <person name="Glenn T.C."/>
            <person name="Mahmud O."/>
            <person name="Louha S."/>
            <person name="Chalopin D."/>
            <person name="Bennetzen J.L."/>
            <person name="Mauricio R."/>
        </authorList>
    </citation>
    <scope>NUCLEOTIDE SEQUENCE [LARGE SCALE GENOMIC DNA]</scope>
    <source>
        <strain evidence="2">NE01/NJP1002.9</strain>
        <tissue evidence="2">Muscle</tissue>
    </source>
</reference>